<dbReference type="InterPro" id="IPR013783">
    <property type="entry name" value="Ig-like_fold"/>
</dbReference>
<proteinExistence type="predicted"/>
<organism evidence="3 4">
    <name type="scientific">Arthrobacter phage KellEzio</name>
    <dbReference type="NCBI Taxonomy" id="1796995"/>
    <lineage>
        <taxon>Viruses</taxon>
        <taxon>Duplodnaviria</taxon>
        <taxon>Heunggongvirae</taxon>
        <taxon>Uroviricota</taxon>
        <taxon>Caudoviricetes</taxon>
        <taxon>Kelleziovirus</taxon>
        <taxon>Kelleziovirus kellezzio</taxon>
    </lineage>
</organism>
<name>A0A140G6C0_9CAUD</name>
<gene>
    <name evidence="3" type="primary">35</name>
    <name evidence="3" type="ORF">KELLEZIO_35</name>
</gene>
<evidence type="ECO:0000256" key="1">
    <source>
        <dbReference type="SAM" id="MobiDB-lite"/>
    </source>
</evidence>
<dbReference type="Gene3D" id="2.60.40.10">
    <property type="entry name" value="Immunoglobulins"/>
    <property type="match status" value="2"/>
</dbReference>
<protein>
    <submittedName>
        <fullName evidence="3">Minor tail protein</fullName>
    </submittedName>
</protein>
<evidence type="ECO:0000313" key="3">
    <source>
        <dbReference type="EMBL" id="AMM44205.1"/>
    </source>
</evidence>
<evidence type="ECO:0000313" key="4">
    <source>
        <dbReference type="Proteomes" id="UP000201386"/>
    </source>
</evidence>
<dbReference type="Proteomes" id="UP000201386">
    <property type="component" value="Segment"/>
</dbReference>
<dbReference type="GeneID" id="29124747"/>
<sequence>MNEGIELSVYAPDATTFLGNVPRRWAPTFLEEHNRDGGGSFRIMANDPVLVDTPTLLNEGNLIKHTVDGGTTFWWEIARKKNVLVEEGEYAGLWSEVSGPGIRSWGTHAVVYPEYGLVTSPGDRAFNFATKQGSWYVSADWKAPTVKDDVKAGGANWAGLAEWPLNVTAKWIWNSSLTNAPSGDAYIRHEFTLGSAKKVKIFASADDIAAILIDGARVLSITEYGAWKKVYTAELDLSAGNHVFAARVKNIGVAKAGLAYAVMDVSSDPADDDALTNSMRIISSGTGGAINAYPATAPGWNVGQIVNQLLDEAAGRGVATLGSLTRTFTNSVDSNGVPWPRAYDMVFSLGDSYSNVFTQLSDAYVDVWISGKSINMALTRGVDRSVAIGSKDPVIFRAGLSVAGASTESTAEIANVAVVNTNGGLVERVGPAGSLAQFGRRESFLSAVNASESGTAGVLIDQLFAKYAMPRRTPTLDIYPRAGSMPWVDFGVGDWILAPSDDPNSTALIKRRIVSLSVTEDEETGEPVYAAEIDTIQQTSEERIARWLLSVENGTKSGGVSGTSSSGGGATDIERTGVGTGSPPLPSLPSQWNPTNPTGLTATSDLYMDETRVVRGKILASWAHNGKDTTGRTLAATSYEVAYRPTGSTGAWTVVNAYDDKQAVIAPLRIFKDDLTTAESYTVAVRAVGSNGRTSDWSQAVDVVMTKDTTPPTQPYFPAGSVTTWLRTVNVRWNGKLTDAAGTVQNDPPADMDYVRIYQATGTSPGAYSLVGVLRGANDVWSTDKVTAGTTYWYRLTAVDRSGNESPVSAARSVVPVANVDADEIIGAIDAAKTAITNVGATSILDNAILTSKLANNAVTLGKIDTAVQTEIAKGETALGQLVTTNSNLSSLTTTVNGKNTITNSTANASGTAGRVNGDRWQTWDTLAAGGKLLRTYRYNGSAWLQESIDPVYIPQIDVGSGTFGTFSGSRLDVNSVTAREMLISRGANMHVDTEIQDLAWWSTSAGNATASLTGGKMGKGSVLIAQTASQNGSYYASTSSLTEGPKRRARVVEGMAYKVGAWIKTSVAAPVNSIGIYPRWFNDGTGGNTLGSAVRYTVAGVAAIVPANTWTWVTGFVTCPAGYNSLTLGLFTEATYSGGTALWSDPSIQPAADANLIVQGSVYAEHVNASSVAGAVGSFLTINVSQLNATSAAINTAVVDKLWSDVVQSRKIGTQMLEVTGQNAVSNGFGEFGNNTNWSDWTWSTQSPSNSGALGSFTIGPGTITKTLANNQAAMPVDGDRWYLLEFWIKASKTGSKTYIEFMENNGINPSPQYAVADQAVTTVWTKYAVPVKTSTGQTTMQIRMFGNHPNGTVTDAIQYISGIRFREQVSADLVVDGGIVARHITASESMWAAVLGAHKINVLELDANSITSDSGFVGSLRTNILTADVITSVNIHATNGITSKHTITGAKFQTEVTANRGVKYDSTGIGAWNTSGVRTFNVAAATGNVSIIGSFTTGSTTSGIVMDDTVWGGRPGIRLNTGTGVQFEPTIYAVDSTVTGSGYDPGTVVLMGSEEVANSSGRTELRLFGKGQGFDLKNAFGPGAGRGISMDVNGDFNLVGRDTTLGGVGWLRITGCARSTHTSRDSFRYGYSATSALAAGIATFTYGAPAPSGMVRPQITINAVAPASAVTRDLSTSGFSAYYSGPANNQTTINYMAIWMES</sequence>
<reference evidence="3 4" key="1">
    <citation type="submission" date="2016-02" db="EMBL/GenBank/DDBJ databases">
        <authorList>
            <person name="Lynch K.C."/>
            <person name="Doan M."/>
            <person name="Paisley J.T."/>
            <person name="Allen K.G."/>
            <person name="Gaffney B.L."/>
            <person name="Rinehart C.A."/>
            <person name="King R.A."/>
            <person name="Staples A."/>
            <person name="Bowman C.A."/>
            <person name="Russell D.A."/>
            <person name="Pope W.H."/>
            <person name="Jacobs-Sera D."/>
            <person name="Hendrix R.W."/>
            <person name="Hatfull G.F."/>
        </authorList>
    </citation>
    <scope>NUCLEOTIDE SEQUENCE [LARGE SCALE GENOMIC DNA]</scope>
</reference>
<dbReference type="RefSeq" id="YP_009301292.1">
    <property type="nucleotide sequence ID" value="NC_031231.1"/>
</dbReference>
<feature type="region of interest" description="Disordered" evidence="1">
    <location>
        <begin position="555"/>
        <end position="595"/>
    </location>
</feature>
<dbReference type="Gene3D" id="2.60.120.260">
    <property type="entry name" value="Galactose-binding domain-like"/>
    <property type="match status" value="3"/>
</dbReference>
<dbReference type="KEGG" id="vg:29124747"/>
<keyword evidence="4" id="KW-1185">Reference proteome</keyword>
<dbReference type="EMBL" id="KU647626">
    <property type="protein sequence ID" value="AMM44205.1"/>
    <property type="molecule type" value="Genomic_DNA"/>
</dbReference>
<feature type="domain" description="Fibronectin type-III" evidence="2">
    <location>
        <begin position="593"/>
        <end position="709"/>
    </location>
</feature>
<evidence type="ECO:0000259" key="2">
    <source>
        <dbReference type="PROSITE" id="PS50853"/>
    </source>
</evidence>
<dbReference type="PROSITE" id="PS50853">
    <property type="entry name" value="FN3"/>
    <property type="match status" value="1"/>
</dbReference>
<dbReference type="InterPro" id="IPR036116">
    <property type="entry name" value="FN3_sf"/>
</dbReference>
<dbReference type="InterPro" id="IPR003961">
    <property type="entry name" value="FN3_dom"/>
</dbReference>
<dbReference type="SUPFAM" id="SSF49265">
    <property type="entry name" value="Fibronectin type III"/>
    <property type="match status" value="1"/>
</dbReference>
<accession>A0A140G6C0</accession>
<feature type="compositionally biased region" description="Gly residues" evidence="1">
    <location>
        <begin position="556"/>
        <end position="570"/>
    </location>
</feature>